<protein>
    <submittedName>
        <fullName evidence="1">Uncharacterized protein</fullName>
    </submittedName>
</protein>
<evidence type="ECO:0000313" key="2">
    <source>
        <dbReference type="Proteomes" id="UP000019194"/>
    </source>
</evidence>
<proteinExistence type="predicted"/>
<accession>A0A7G2IQ87</accession>
<sequence length="37" mass="4088">MVFLHISRFASLLEIQLESGNPAMNVDGTRYNPAASH</sequence>
<name>A0A7G2IQ87_CITFR</name>
<organism evidence="1 2">
    <name type="scientific">Citrobacter freundii</name>
    <dbReference type="NCBI Taxonomy" id="546"/>
    <lineage>
        <taxon>Bacteria</taxon>
        <taxon>Pseudomonadati</taxon>
        <taxon>Pseudomonadota</taxon>
        <taxon>Gammaproteobacteria</taxon>
        <taxon>Enterobacterales</taxon>
        <taxon>Enterobacteriaceae</taxon>
        <taxon>Citrobacter</taxon>
        <taxon>Citrobacter freundii complex</taxon>
    </lineage>
</organism>
<comment type="caution">
    <text evidence="1">The sequence shown here is derived from an EMBL/GenBank/DDBJ whole genome shotgun (WGS) entry which is preliminary data.</text>
</comment>
<dbReference type="EMBL" id="CBWP010000050">
    <property type="protein sequence ID" value="CDL38802.1"/>
    <property type="molecule type" value="Genomic_DNA"/>
</dbReference>
<reference evidence="1 2" key="1">
    <citation type="submission" date="2013-10" db="EMBL/GenBank/DDBJ databases">
        <title>Antibiotic resistance diversity of beta-lactamase producers in the General Hospital Vienna.</title>
        <authorList>
            <person name="Barisic I."/>
            <person name="Mitteregger D."/>
            <person name="Hirschl A.M."/>
            <person name="Noehammer C."/>
            <person name="Wiesinger-Mayr H."/>
        </authorList>
    </citation>
    <scope>NUCLEOTIDE SEQUENCE [LARGE SCALE GENOMIC DNA]</scope>
    <source>
        <strain evidence="1 2">ISC11</strain>
    </source>
</reference>
<dbReference type="Proteomes" id="UP000019194">
    <property type="component" value="Unassembled WGS sequence"/>
</dbReference>
<evidence type="ECO:0000313" key="1">
    <source>
        <dbReference type="EMBL" id="CDL38802.1"/>
    </source>
</evidence>
<dbReference type="AlphaFoldDB" id="A0A7G2IQ87"/>